<accession>A0A9X1BDD2</accession>
<keyword evidence="1" id="KW-0472">Membrane</keyword>
<proteinExistence type="predicted"/>
<feature type="transmembrane region" description="Helical" evidence="1">
    <location>
        <begin position="71"/>
        <end position="90"/>
    </location>
</feature>
<keyword evidence="1" id="KW-1133">Transmembrane helix</keyword>
<comment type="caution">
    <text evidence="2">The sequence shown here is derived from an EMBL/GenBank/DDBJ whole genome shotgun (WGS) entry which is preliminary data.</text>
</comment>
<dbReference type="Proteomes" id="UP001138780">
    <property type="component" value="Unassembled WGS sequence"/>
</dbReference>
<feature type="transmembrane region" description="Helical" evidence="1">
    <location>
        <begin position="26"/>
        <end position="51"/>
    </location>
</feature>
<keyword evidence="1" id="KW-0812">Transmembrane</keyword>
<evidence type="ECO:0000313" key="2">
    <source>
        <dbReference type="EMBL" id="MBK4780484.1"/>
    </source>
</evidence>
<gene>
    <name evidence="2" type="ORF">BTU61_09820</name>
</gene>
<name>A0A9X1BDD2_9STRE</name>
<dbReference type="EMBL" id="MRXX01000015">
    <property type="protein sequence ID" value="MBK4780484.1"/>
    <property type="molecule type" value="Genomic_DNA"/>
</dbReference>
<reference evidence="2" key="1">
    <citation type="submission" date="2016-12" db="EMBL/GenBank/DDBJ databases">
        <title>Draft genome of Streptococcus lactarius CCUG 66490T type strain.</title>
        <authorList>
            <person name="Salva-Serra F."/>
            <person name="Engstrom-Jakobsson H."/>
            <person name="Thorell K."/>
            <person name="Gomila M."/>
            <person name="Gonzales-Siles L."/>
            <person name="Busquets A."/>
            <person name="Jaen-Luchoro D."/>
            <person name="Karlsson R."/>
            <person name="Kristiansson E."/>
            <person name="Moore E."/>
        </authorList>
    </citation>
    <scope>NUCLEOTIDE SEQUENCE</scope>
    <source>
        <strain evidence="2">CCUG 66490</strain>
    </source>
</reference>
<dbReference type="AlphaFoldDB" id="A0A9X1BDD2"/>
<evidence type="ECO:0000313" key="3">
    <source>
        <dbReference type="Proteomes" id="UP001138780"/>
    </source>
</evidence>
<organism evidence="2 3">
    <name type="scientific">Streptococcus lactarius</name>
    <dbReference type="NCBI Taxonomy" id="684066"/>
    <lineage>
        <taxon>Bacteria</taxon>
        <taxon>Bacillati</taxon>
        <taxon>Bacillota</taxon>
        <taxon>Bacilli</taxon>
        <taxon>Lactobacillales</taxon>
        <taxon>Streptococcaceae</taxon>
        <taxon>Streptococcus</taxon>
    </lineage>
</organism>
<dbReference type="GO" id="GO:0016740">
    <property type="term" value="F:transferase activity"/>
    <property type="evidence" value="ECO:0007669"/>
    <property type="project" value="UniProtKB-KW"/>
</dbReference>
<protein>
    <submittedName>
        <fullName evidence="2">Diacylglyceryl transferase</fullName>
    </submittedName>
</protein>
<keyword evidence="2" id="KW-0808">Transferase</keyword>
<sequence length="117" mass="13310">MLLFMYMIYVIYSISQLKKEGKRVSLFTKIVVYGLLVLSLIKIYFGLVALIFSPLPLIGTIVSFALGGMRFVLRIVIATALLLLSLSLFLDSKKSDPDTPLIEHWLRFGYHILLMLL</sequence>
<evidence type="ECO:0000256" key="1">
    <source>
        <dbReference type="SAM" id="Phobius"/>
    </source>
</evidence>